<proteinExistence type="predicted"/>
<reference evidence="1 2" key="2">
    <citation type="journal article" date="2022" name="Mol. Ecol. Resour.">
        <title>The genomes of chicory, endive, great burdock and yacon provide insights into Asteraceae paleo-polyploidization history and plant inulin production.</title>
        <authorList>
            <person name="Fan W."/>
            <person name="Wang S."/>
            <person name="Wang H."/>
            <person name="Wang A."/>
            <person name="Jiang F."/>
            <person name="Liu H."/>
            <person name="Zhao H."/>
            <person name="Xu D."/>
            <person name="Zhang Y."/>
        </authorList>
    </citation>
    <scope>NUCLEOTIDE SEQUENCE [LARGE SCALE GENOMIC DNA]</scope>
    <source>
        <strain evidence="2">cv. Punajuju</strain>
        <tissue evidence="1">Leaves</tissue>
    </source>
</reference>
<accession>A0ACB9BQE4</accession>
<evidence type="ECO:0000313" key="1">
    <source>
        <dbReference type="EMBL" id="KAI3724251.1"/>
    </source>
</evidence>
<dbReference type="EMBL" id="CM042014">
    <property type="protein sequence ID" value="KAI3724251.1"/>
    <property type="molecule type" value="Genomic_DNA"/>
</dbReference>
<gene>
    <name evidence="1" type="ORF">L2E82_36022</name>
</gene>
<protein>
    <submittedName>
        <fullName evidence="1">Uncharacterized protein</fullName>
    </submittedName>
</protein>
<organism evidence="1 2">
    <name type="scientific">Cichorium intybus</name>
    <name type="common">Chicory</name>
    <dbReference type="NCBI Taxonomy" id="13427"/>
    <lineage>
        <taxon>Eukaryota</taxon>
        <taxon>Viridiplantae</taxon>
        <taxon>Streptophyta</taxon>
        <taxon>Embryophyta</taxon>
        <taxon>Tracheophyta</taxon>
        <taxon>Spermatophyta</taxon>
        <taxon>Magnoliopsida</taxon>
        <taxon>eudicotyledons</taxon>
        <taxon>Gunneridae</taxon>
        <taxon>Pentapetalae</taxon>
        <taxon>asterids</taxon>
        <taxon>campanulids</taxon>
        <taxon>Asterales</taxon>
        <taxon>Asteraceae</taxon>
        <taxon>Cichorioideae</taxon>
        <taxon>Cichorieae</taxon>
        <taxon>Cichoriinae</taxon>
        <taxon>Cichorium</taxon>
    </lineage>
</organism>
<comment type="caution">
    <text evidence="1">The sequence shown here is derived from an EMBL/GenBank/DDBJ whole genome shotgun (WGS) entry which is preliminary data.</text>
</comment>
<name>A0ACB9BQE4_CICIN</name>
<evidence type="ECO:0000313" key="2">
    <source>
        <dbReference type="Proteomes" id="UP001055811"/>
    </source>
</evidence>
<sequence>MNNQEIGGANQGSGGANQHSGGVTQDTVIGMGHKDDEVVTDEVNIDVSEGVSGIGLKQTVDEVEKVMDEILQGGYVEGNVEVSQVGANEDEGNVQISQVEVSQVRANEDEGNVQISQVEVSQVGANEDEALITIQRNSIPITFINIQRNLITKKDSSPLIRI</sequence>
<keyword evidence="2" id="KW-1185">Reference proteome</keyword>
<reference evidence="2" key="1">
    <citation type="journal article" date="2022" name="Mol. Ecol. Resour.">
        <title>The genomes of chicory, endive, great burdock and yacon provide insights into Asteraceae palaeo-polyploidization history and plant inulin production.</title>
        <authorList>
            <person name="Fan W."/>
            <person name="Wang S."/>
            <person name="Wang H."/>
            <person name="Wang A."/>
            <person name="Jiang F."/>
            <person name="Liu H."/>
            <person name="Zhao H."/>
            <person name="Xu D."/>
            <person name="Zhang Y."/>
        </authorList>
    </citation>
    <scope>NUCLEOTIDE SEQUENCE [LARGE SCALE GENOMIC DNA]</scope>
    <source>
        <strain evidence="2">cv. Punajuju</strain>
    </source>
</reference>
<dbReference type="Proteomes" id="UP001055811">
    <property type="component" value="Linkage Group LG06"/>
</dbReference>